<evidence type="ECO:0000313" key="10">
    <source>
        <dbReference type="Proteomes" id="UP000186141"/>
    </source>
</evidence>
<evidence type="ECO:0000256" key="6">
    <source>
        <dbReference type="ARBA" id="ARBA00033409"/>
    </source>
</evidence>
<sequence>MEWAAEGLVLAVRPHGESAAIVEIFTEAQGRHAGVVRGGAGRRMAPVLMPGNQVAAVWRARLGAHLGHFTAEPLKARAAALMADRKALAGMSAVCAMISRAVPEREPHPGLYAATLALLEAMGTVPDWPVLYLRWEVGLLGDLGFGLDLGRCAVTGATGGLAWVSPRTGRAVTAEAAQGWEDRLLPLPPVLLGAGPAGPADLVAGLRVTGHFLHRELCADAGARPLPEARARLVDLLAR</sequence>
<dbReference type="InterPro" id="IPR037278">
    <property type="entry name" value="ARFGAP/RecO"/>
</dbReference>
<dbReference type="Gene3D" id="1.20.1440.120">
    <property type="entry name" value="Recombination protein O, C-terminal domain"/>
    <property type="match status" value="1"/>
</dbReference>
<dbReference type="OrthoDB" id="9804792at2"/>
<name>A0A1N7LLF6_9RHOB</name>
<comment type="similarity">
    <text evidence="1 7">Belongs to the RecO family.</text>
</comment>
<dbReference type="SUPFAM" id="SSF57863">
    <property type="entry name" value="ArfGap/RecO-like zinc finger"/>
    <property type="match status" value="1"/>
</dbReference>
<proteinExistence type="inferred from homology"/>
<dbReference type="InterPro" id="IPR003717">
    <property type="entry name" value="RecO"/>
</dbReference>
<evidence type="ECO:0000256" key="2">
    <source>
        <dbReference type="ARBA" id="ARBA00021310"/>
    </source>
</evidence>
<evidence type="ECO:0000256" key="1">
    <source>
        <dbReference type="ARBA" id="ARBA00007452"/>
    </source>
</evidence>
<evidence type="ECO:0000256" key="4">
    <source>
        <dbReference type="ARBA" id="ARBA00023172"/>
    </source>
</evidence>
<dbReference type="GO" id="GO:0006310">
    <property type="term" value="P:DNA recombination"/>
    <property type="evidence" value="ECO:0007669"/>
    <property type="project" value="UniProtKB-UniRule"/>
</dbReference>
<reference evidence="9 10" key="1">
    <citation type="submission" date="2017-01" db="EMBL/GenBank/DDBJ databases">
        <authorList>
            <person name="Mah S.A."/>
            <person name="Swanson W.J."/>
            <person name="Moy G.W."/>
            <person name="Vacquier V.D."/>
        </authorList>
    </citation>
    <scope>NUCLEOTIDE SEQUENCE [LARGE SCALE GENOMIC DNA]</scope>
    <source>
        <strain evidence="9 10">DSM 26375</strain>
    </source>
</reference>
<keyword evidence="5 7" id="KW-0234">DNA repair</keyword>
<evidence type="ECO:0000313" key="9">
    <source>
        <dbReference type="EMBL" id="SIS74673.1"/>
    </source>
</evidence>
<dbReference type="GO" id="GO:0006302">
    <property type="term" value="P:double-strand break repair"/>
    <property type="evidence" value="ECO:0007669"/>
    <property type="project" value="TreeGrafter"/>
</dbReference>
<evidence type="ECO:0000259" key="8">
    <source>
        <dbReference type="Pfam" id="PF11967"/>
    </source>
</evidence>
<dbReference type="PANTHER" id="PTHR33991:SF1">
    <property type="entry name" value="DNA REPAIR PROTEIN RECO"/>
    <property type="match status" value="1"/>
</dbReference>
<dbReference type="SUPFAM" id="SSF50249">
    <property type="entry name" value="Nucleic acid-binding proteins"/>
    <property type="match status" value="1"/>
</dbReference>
<dbReference type="GO" id="GO:0043590">
    <property type="term" value="C:bacterial nucleoid"/>
    <property type="evidence" value="ECO:0007669"/>
    <property type="project" value="TreeGrafter"/>
</dbReference>
<dbReference type="InterPro" id="IPR022572">
    <property type="entry name" value="DNA_rep/recomb_RecO_N"/>
</dbReference>
<evidence type="ECO:0000256" key="3">
    <source>
        <dbReference type="ARBA" id="ARBA00022763"/>
    </source>
</evidence>
<dbReference type="Pfam" id="PF11967">
    <property type="entry name" value="RecO_N"/>
    <property type="match status" value="1"/>
</dbReference>
<comment type="function">
    <text evidence="7">Involved in DNA repair and RecF pathway recombination.</text>
</comment>
<dbReference type="InterPro" id="IPR042242">
    <property type="entry name" value="RecO_C"/>
</dbReference>
<protein>
    <recommendedName>
        <fullName evidence="2 7">DNA repair protein RecO</fullName>
    </recommendedName>
    <alternativeName>
        <fullName evidence="6 7">Recombination protein O</fullName>
    </alternativeName>
</protein>
<dbReference type="Gene3D" id="2.40.50.140">
    <property type="entry name" value="Nucleic acid-binding proteins"/>
    <property type="match status" value="1"/>
</dbReference>
<evidence type="ECO:0000256" key="5">
    <source>
        <dbReference type="ARBA" id="ARBA00023204"/>
    </source>
</evidence>
<keyword evidence="10" id="KW-1185">Reference proteome</keyword>
<dbReference type="NCBIfam" id="TIGR00613">
    <property type="entry name" value="reco"/>
    <property type="match status" value="1"/>
</dbReference>
<dbReference type="RefSeq" id="WP_076529245.1">
    <property type="nucleotide sequence ID" value="NZ_BMEH01000002.1"/>
</dbReference>
<organism evidence="9 10">
    <name type="scientific">Gemmobacter megaterium</name>
    <dbReference type="NCBI Taxonomy" id="1086013"/>
    <lineage>
        <taxon>Bacteria</taxon>
        <taxon>Pseudomonadati</taxon>
        <taxon>Pseudomonadota</taxon>
        <taxon>Alphaproteobacteria</taxon>
        <taxon>Rhodobacterales</taxon>
        <taxon>Paracoccaceae</taxon>
        <taxon>Gemmobacter</taxon>
    </lineage>
</organism>
<accession>A0A1N7LLF6</accession>
<feature type="domain" description="DNA replication/recombination mediator RecO N-terminal" evidence="8">
    <location>
        <begin position="1"/>
        <end position="74"/>
    </location>
</feature>
<dbReference type="EMBL" id="FTOT01000002">
    <property type="protein sequence ID" value="SIS74673.1"/>
    <property type="molecule type" value="Genomic_DNA"/>
</dbReference>
<dbReference type="STRING" id="1086013.SAMN05421774_1025"/>
<dbReference type="PANTHER" id="PTHR33991">
    <property type="entry name" value="DNA REPAIR PROTEIN RECO"/>
    <property type="match status" value="1"/>
</dbReference>
<evidence type="ECO:0000256" key="7">
    <source>
        <dbReference type="HAMAP-Rule" id="MF_00201"/>
    </source>
</evidence>
<dbReference type="Pfam" id="PF02565">
    <property type="entry name" value="RecO_C"/>
    <property type="match status" value="1"/>
</dbReference>
<dbReference type="InterPro" id="IPR012340">
    <property type="entry name" value="NA-bd_OB-fold"/>
</dbReference>
<keyword evidence="4 7" id="KW-0233">DNA recombination</keyword>
<dbReference type="HAMAP" id="MF_00201">
    <property type="entry name" value="RecO"/>
    <property type="match status" value="1"/>
</dbReference>
<gene>
    <name evidence="7" type="primary">recO</name>
    <name evidence="9" type="ORF">SAMN05421774_1025</name>
</gene>
<dbReference type="Proteomes" id="UP000186141">
    <property type="component" value="Unassembled WGS sequence"/>
</dbReference>
<dbReference type="AlphaFoldDB" id="A0A1N7LLF6"/>
<keyword evidence="3 7" id="KW-0227">DNA damage</keyword>